<dbReference type="GO" id="GO:0006565">
    <property type="term" value="P:L-serine catabolic process"/>
    <property type="evidence" value="ECO:0007669"/>
    <property type="project" value="TreeGrafter"/>
</dbReference>
<dbReference type="AlphaFoldDB" id="A0A517QPZ7"/>
<name>A0A517QPZ7_9PLAN</name>
<dbReference type="GO" id="GO:0003941">
    <property type="term" value="F:L-serine ammonia-lyase activity"/>
    <property type="evidence" value="ECO:0007669"/>
    <property type="project" value="TreeGrafter"/>
</dbReference>
<dbReference type="KEGG" id="tpol:Mal48_29310"/>
<sequence length="341" mass="37551">MSNSIQVATIEDVRRAESVIHQHISPAPLIRSYGLEKILELSDDRRVWIKDYGWTPVGSFKLMGALNWMANRADEIGDRPVAAHSSGNFASGISFAGMKYGKRVIVVMPEDAPQVKFDLTESFGAEIRTYDKSTDHLTGARDKLTKQIAEEENAIQASPYDDNDVIAGNGVGGLEIVEELERQDRKISHFFCQVSGGGLMAGHALAIADGFPEAKIIGVEPTEADDFRRSLAAGERLRIEEPKSICDGLLSYDVGDHNWPILKELITESVCVPDEETITCMEWLYDTHGLRTEPSGAIATAAAMMRKTSLEGDGDLVLVLSGRNVDDRTFHQWIEDGLESQ</sequence>
<proteinExistence type="predicted"/>
<dbReference type="EC" id="4.3.1.19" evidence="5"/>
<comment type="cofactor">
    <cofactor evidence="1">
        <name>pyridoxal 5'-phosphate</name>
        <dbReference type="ChEBI" id="CHEBI:597326"/>
    </cofactor>
</comment>
<dbReference type="GO" id="GO:0009097">
    <property type="term" value="P:isoleucine biosynthetic process"/>
    <property type="evidence" value="ECO:0007669"/>
    <property type="project" value="TreeGrafter"/>
</dbReference>
<gene>
    <name evidence="5" type="primary">tdcB</name>
    <name evidence="5" type="ORF">Mal48_29310</name>
</gene>
<evidence type="ECO:0000256" key="1">
    <source>
        <dbReference type="ARBA" id="ARBA00001933"/>
    </source>
</evidence>
<keyword evidence="2" id="KW-0663">Pyridoxal phosphate</keyword>
<dbReference type="GO" id="GO:0004794">
    <property type="term" value="F:threonine deaminase activity"/>
    <property type="evidence" value="ECO:0007669"/>
    <property type="project" value="UniProtKB-EC"/>
</dbReference>
<dbReference type="InterPro" id="IPR000634">
    <property type="entry name" value="Ser/Thr_deHydtase_PyrdxlP-BS"/>
</dbReference>
<dbReference type="EMBL" id="CP036267">
    <property type="protein sequence ID" value="QDT33677.1"/>
    <property type="molecule type" value="Genomic_DNA"/>
</dbReference>
<dbReference type="InterPro" id="IPR050147">
    <property type="entry name" value="Ser/Thr_Dehydratase"/>
</dbReference>
<dbReference type="GO" id="GO:0006567">
    <property type="term" value="P:L-threonine catabolic process"/>
    <property type="evidence" value="ECO:0007669"/>
    <property type="project" value="TreeGrafter"/>
</dbReference>
<reference evidence="5 6" key="1">
    <citation type="submission" date="2019-02" db="EMBL/GenBank/DDBJ databases">
        <title>Deep-cultivation of Planctomycetes and their phenomic and genomic characterization uncovers novel biology.</title>
        <authorList>
            <person name="Wiegand S."/>
            <person name="Jogler M."/>
            <person name="Boedeker C."/>
            <person name="Pinto D."/>
            <person name="Vollmers J."/>
            <person name="Rivas-Marin E."/>
            <person name="Kohn T."/>
            <person name="Peeters S.H."/>
            <person name="Heuer A."/>
            <person name="Rast P."/>
            <person name="Oberbeckmann S."/>
            <person name="Bunk B."/>
            <person name="Jeske O."/>
            <person name="Meyerdierks A."/>
            <person name="Storesund J.E."/>
            <person name="Kallscheuer N."/>
            <person name="Luecker S."/>
            <person name="Lage O.M."/>
            <person name="Pohl T."/>
            <person name="Merkel B.J."/>
            <person name="Hornburger P."/>
            <person name="Mueller R.-W."/>
            <person name="Bruemmer F."/>
            <person name="Labrenz M."/>
            <person name="Spormann A.M."/>
            <person name="Op den Camp H."/>
            <person name="Overmann J."/>
            <person name="Amann R."/>
            <person name="Jetten M.S.M."/>
            <person name="Mascher T."/>
            <person name="Medema M.H."/>
            <person name="Devos D.P."/>
            <person name="Kaster A.-K."/>
            <person name="Ovreas L."/>
            <person name="Rohde M."/>
            <person name="Galperin M.Y."/>
            <person name="Jogler C."/>
        </authorList>
    </citation>
    <scope>NUCLEOTIDE SEQUENCE [LARGE SCALE GENOMIC DNA]</scope>
    <source>
        <strain evidence="5 6">Mal48</strain>
    </source>
</reference>
<evidence type="ECO:0000313" key="5">
    <source>
        <dbReference type="EMBL" id="QDT33677.1"/>
    </source>
</evidence>
<dbReference type="PROSITE" id="PS00165">
    <property type="entry name" value="DEHYDRATASE_SER_THR"/>
    <property type="match status" value="1"/>
</dbReference>
<dbReference type="Proteomes" id="UP000315724">
    <property type="component" value="Chromosome"/>
</dbReference>
<feature type="domain" description="Tryptophan synthase beta chain-like PALP" evidence="4">
    <location>
        <begin position="21"/>
        <end position="322"/>
    </location>
</feature>
<organism evidence="5 6">
    <name type="scientific">Thalassoglobus polymorphus</name>
    <dbReference type="NCBI Taxonomy" id="2527994"/>
    <lineage>
        <taxon>Bacteria</taxon>
        <taxon>Pseudomonadati</taxon>
        <taxon>Planctomycetota</taxon>
        <taxon>Planctomycetia</taxon>
        <taxon>Planctomycetales</taxon>
        <taxon>Planctomycetaceae</taxon>
        <taxon>Thalassoglobus</taxon>
    </lineage>
</organism>
<dbReference type="GO" id="GO:0030170">
    <property type="term" value="F:pyridoxal phosphate binding"/>
    <property type="evidence" value="ECO:0007669"/>
    <property type="project" value="InterPro"/>
</dbReference>
<accession>A0A517QPZ7</accession>
<dbReference type="Gene3D" id="3.40.50.1100">
    <property type="match status" value="2"/>
</dbReference>
<dbReference type="InterPro" id="IPR036052">
    <property type="entry name" value="TrpB-like_PALP_sf"/>
</dbReference>
<dbReference type="OrthoDB" id="9811476at2"/>
<evidence type="ECO:0000256" key="3">
    <source>
        <dbReference type="ARBA" id="ARBA00023239"/>
    </source>
</evidence>
<dbReference type="RefSeq" id="WP_145200343.1">
    <property type="nucleotide sequence ID" value="NZ_CP036267.1"/>
</dbReference>
<dbReference type="Pfam" id="PF00291">
    <property type="entry name" value="PALP"/>
    <property type="match status" value="1"/>
</dbReference>
<keyword evidence="3 5" id="KW-0456">Lyase</keyword>
<dbReference type="PANTHER" id="PTHR48078:SF6">
    <property type="entry name" value="L-THREONINE DEHYDRATASE CATABOLIC TDCB"/>
    <property type="match status" value="1"/>
</dbReference>
<dbReference type="SUPFAM" id="SSF53686">
    <property type="entry name" value="Tryptophan synthase beta subunit-like PLP-dependent enzymes"/>
    <property type="match status" value="1"/>
</dbReference>
<evidence type="ECO:0000313" key="6">
    <source>
        <dbReference type="Proteomes" id="UP000315724"/>
    </source>
</evidence>
<evidence type="ECO:0000256" key="2">
    <source>
        <dbReference type="ARBA" id="ARBA00022898"/>
    </source>
</evidence>
<evidence type="ECO:0000259" key="4">
    <source>
        <dbReference type="Pfam" id="PF00291"/>
    </source>
</evidence>
<dbReference type="PANTHER" id="PTHR48078">
    <property type="entry name" value="THREONINE DEHYDRATASE, MITOCHONDRIAL-RELATED"/>
    <property type="match status" value="1"/>
</dbReference>
<keyword evidence="6" id="KW-1185">Reference proteome</keyword>
<protein>
    <submittedName>
        <fullName evidence="5">L-threonine dehydratase catabolic TdcB</fullName>
        <ecNumber evidence="5">4.3.1.19</ecNumber>
    </submittedName>
</protein>
<dbReference type="InterPro" id="IPR001926">
    <property type="entry name" value="TrpB-like_PALP"/>
</dbReference>